<dbReference type="EMBL" id="LABY01000112">
    <property type="protein sequence ID" value="KMO35676.1"/>
    <property type="molecule type" value="Genomic_DNA"/>
</dbReference>
<gene>
    <name evidence="1" type="ORF">VQ02_16835</name>
</gene>
<organism evidence="1 2">
    <name type="scientific">Methylobacterium variabile</name>
    <dbReference type="NCBI Taxonomy" id="298794"/>
    <lineage>
        <taxon>Bacteria</taxon>
        <taxon>Pseudomonadati</taxon>
        <taxon>Pseudomonadota</taxon>
        <taxon>Alphaproteobacteria</taxon>
        <taxon>Hyphomicrobiales</taxon>
        <taxon>Methylobacteriaceae</taxon>
        <taxon>Methylobacterium</taxon>
    </lineage>
</organism>
<protein>
    <recommendedName>
        <fullName evidence="3">CopG family transcriptional regulator</fullName>
    </recommendedName>
</protein>
<keyword evidence="2" id="KW-1185">Reference proteome</keyword>
<dbReference type="RefSeq" id="WP_048445353.1">
    <property type="nucleotide sequence ID" value="NZ_LABY01000112.1"/>
</dbReference>
<reference evidence="1 2" key="1">
    <citation type="submission" date="2015-03" db="EMBL/GenBank/DDBJ databases">
        <title>Genome sequencing of Methylobacterium variabile DSM 16961.</title>
        <authorList>
            <person name="Chaudhry V."/>
            <person name="Patil P.B."/>
        </authorList>
    </citation>
    <scope>NUCLEOTIDE SEQUENCE [LARGE SCALE GENOMIC DNA]</scope>
    <source>
        <strain evidence="1 2">DSM 16961</strain>
    </source>
</reference>
<name>A0A0J6V9K9_9HYPH</name>
<dbReference type="AlphaFoldDB" id="A0A0J6V9K9"/>
<accession>A0A0J6V9K9</accession>
<dbReference type="PATRIC" id="fig|298794.3.peg.453"/>
<dbReference type="Proteomes" id="UP000035955">
    <property type="component" value="Unassembled WGS sequence"/>
</dbReference>
<evidence type="ECO:0000313" key="1">
    <source>
        <dbReference type="EMBL" id="KMO35676.1"/>
    </source>
</evidence>
<comment type="caution">
    <text evidence="1">The sequence shown here is derived from an EMBL/GenBank/DDBJ whole genome shotgun (WGS) entry which is preliminary data.</text>
</comment>
<evidence type="ECO:0008006" key="3">
    <source>
        <dbReference type="Google" id="ProtNLM"/>
    </source>
</evidence>
<dbReference type="OrthoDB" id="7998835at2"/>
<evidence type="ECO:0000313" key="2">
    <source>
        <dbReference type="Proteomes" id="UP000035955"/>
    </source>
</evidence>
<sequence length="66" mass="7156">MTDRAETPAPEALAPGDEEAFHIPDDLALALTEFAAVEQVSRGEAICLILREYLRAKGYLKGAPQD</sequence>
<proteinExistence type="predicted"/>